<protein>
    <submittedName>
        <fullName evidence="2">Uncharacterized protein</fullName>
    </submittedName>
</protein>
<dbReference type="EMBL" id="LCFB01000032">
    <property type="protein sequence ID" value="KKS83762.1"/>
    <property type="molecule type" value="Genomic_DNA"/>
</dbReference>
<dbReference type="STRING" id="1618436.UV59_C0032G0010"/>
<feature type="transmembrane region" description="Helical" evidence="1">
    <location>
        <begin position="32"/>
        <end position="52"/>
    </location>
</feature>
<sequence length="231" mass="27018">MDAEDTKDINLMRLAKEIIIYIKNKFRIFKNLFFTSRGLIVVLLSGIFVSIISSRLEDTVRRQRYLELLQLEIRNHVINSNILSQMYKDNNGDLYSKQYIPDQFYRAVVNSGYLTSVDPDVFLKIVVYYNLVNDSNDSLRRSYLNLDKIYTDIEICEYEATNSAEMVSCAEQKDIFDKAQKSISSQQISVWGNLQKFIYDKELNKFNPTQERKNSLILRLLMGSEALPMQE</sequence>
<evidence type="ECO:0000313" key="2">
    <source>
        <dbReference type="EMBL" id="KKS83762.1"/>
    </source>
</evidence>
<accession>A0A0G1CDZ2</accession>
<proteinExistence type="predicted"/>
<gene>
    <name evidence="2" type="ORF">UV59_C0032G0010</name>
</gene>
<reference evidence="2 3" key="1">
    <citation type="journal article" date="2015" name="Nature">
        <title>rRNA introns, odd ribosomes, and small enigmatic genomes across a large radiation of phyla.</title>
        <authorList>
            <person name="Brown C.T."/>
            <person name="Hug L.A."/>
            <person name="Thomas B.C."/>
            <person name="Sharon I."/>
            <person name="Castelle C.J."/>
            <person name="Singh A."/>
            <person name="Wilkins M.J."/>
            <person name="Williams K.H."/>
            <person name="Banfield J.F."/>
        </authorList>
    </citation>
    <scope>NUCLEOTIDE SEQUENCE [LARGE SCALE GENOMIC DNA]</scope>
</reference>
<keyword evidence="1" id="KW-0812">Transmembrane</keyword>
<keyword evidence="1" id="KW-1133">Transmembrane helix</keyword>
<comment type="caution">
    <text evidence="2">The sequence shown here is derived from an EMBL/GenBank/DDBJ whole genome shotgun (WGS) entry which is preliminary data.</text>
</comment>
<evidence type="ECO:0000256" key="1">
    <source>
        <dbReference type="SAM" id="Phobius"/>
    </source>
</evidence>
<name>A0A0G1CDZ2_9BACT</name>
<dbReference type="AlphaFoldDB" id="A0A0G1CDZ2"/>
<organism evidence="2 3">
    <name type="scientific">Candidatus Gottesmanbacteria bacterium GW2011_GWA1_43_11</name>
    <dbReference type="NCBI Taxonomy" id="1618436"/>
    <lineage>
        <taxon>Bacteria</taxon>
        <taxon>Candidatus Gottesmaniibacteriota</taxon>
    </lineage>
</organism>
<keyword evidence="1" id="KW-0472">Membrane</keyword>
<evidence type="ECO:0000313" key="3">
    <source>
        <dbReference type="Proteomes" id="UP000034543"/>
    </source>
</evidence>
<dbReference type="Proteomes" id="UP000034543">
    <property type="component" value="Unassembled WGS sequence"/>
</dbReference>